<dbReference type="AlphaFoldDB" id="A0AAV9GST4"/>
<dbReference type="Proteomes" id="UP001321760">
    <property type="component" value="Unassembled WGS sequence"/>
</dbReference>
<reference evidence="1" key="2">
    <citation type="submission" date="2023-05" db="EMBL/GenBank/DDBJ databases">
        <authorList>
            <consortium name="Lawrence Berkeley National Laboratory"/>
            <person name="Steindorff A."/>
            <person name="Hensen N."/>
            <person name="Bonometti L."/>
            <person name="Westerberg I."/>
            <person name="Brannstrom I.O."/>
            <person name="Guillou S."/>
            <person name="Cros-Aarteil S."/>
            <person name="Calhoun S."/>
            <person name="Haridas S."/>
            <person name="Kuo A."/>
            <person name="Mondo S."/>
            <person name="Pangilinan J."/>
            <person name="Riley R."/>
            <person name="Labutti K."/>
            <person name="Andreopoulos B."/>
            <person name="Lipzen A."/>
            <person name="Chen C."/>
            <person name="Yanf M."/>
            <person name="Daum C."/>
            <person name="Ng V."/>
            <person name="Clum A."/>
            <person name="Ohm R."/>
            <person name="Martin F."/>
            <person name="Silar P."/>
            <person name="Natvig D."/>
            <person name="Lalanne C."/>
            <person name="Gautier V."/>
            <person name="Ament-Velasquez S.L."/>
            <person name="Kruys A."/>
            <person name="Hutchinson M.I."/>
            <person name="Powell A.J."/>
            <person name="Barry K."/>
            <person name="Miller A.N."/>
            <person name="Grigoriev I.V."/>
            <person name="Debuchy R."/>
            <person name="Gladieux P."/>
            <person name="Thoren M.H."/>
            <person name="Johannesson H."/>
        </authorList>
    </citation>
    <scope>NUCLEOTIDE SEQUENCE</scope>
    <source>
        <strain evidence="1">PSN243</strain>
    </source>
</reference>
<organism evidence="1 2">
    <name type="scientific">Podospora aff. communis PSN243</name>
    <dbReference type="NCBI Taxonomy" id="3040156"/>
    <lineage>
        <taxon>Eukaryota</taxon>
        <taxon>Fungi</taxon>
        <taxon>Dikarya</taxon>
        <taxon>Ascomycota</taxon>
        <taxon>Pezizomycotina</taxon>
        <taxon>Sordariomycetes</taxon>
        <taxon>Sordariomycetidae</taxon>
        <taxon>Sordariales</taxon>
        <taxon>Podosporaceae</taxon>
        <taxon>Podospora</taxon>
    </lineage>
</organism>
<evidence type="ECO:0000313" key="1">
    <source>
        <dbReference type="EMBL" id="KAK4451059.1"/>
    </source>
</evidence>
<reference evidence="1" key="1">
    <citation type="journal article" date="2023" name="Mol. Phylogenet. Evol.">
        <title>Genome-scale phylogeny and comparative genomics of the fungal order Sordariales.</title>
        <authorList>
            <person name="Hensen N."/>
            <person name="Bonometti L."/>
            <person name="Westerberg I."/>
            <person name="Brannstrom I.O."/>
            <person name="Guillou S."/>
            <person name="Cros-Aarteil S."/>
            <person name="Calhoun S."/>
            <person name="Haridas S."/>
            <person name="Kuo A."/>
            <person name="Mondo S."/>
            <person name="Pangilinan J."/>
            <person name="Riley R."/>
            <person name="LaButti K."/>
            <person name="Andreopoulos B."/>
            <person name="Lipzen A."/>
            <person name="Chen C."/>
            <person name="Yan M."/>
            <person name="Daum C."/>
            <person name="Ng V."/>
            <person name="Clum A."/>
            <person name="Steindorff A."/>
            <person name="Ohm R.A."/>
            <person name="Martin F."/>
            <person name="Silar P."/>
            <person name="Natvig D.O."/>
            <person name="Lalanne C."/>
            <person name="Gautier V."/>
            <person name="Ament-Velasquez S.L."/>
            <person name="Kruys A."/>
            <person name="Hutchinson M.I."/>
            <person name="Powell A.J."/>
            <person name="Barry K."/>
            <person name="Miller A.N."/>
            <person name="Grigoriev I.V."/>
            <person name="Debuchy R."/>
            <person name="Gladieux P."/>
            <person name="Hiltunen Thoren M."/>
            <person name="Johannesson H."/>
        </authorList>
    </citation>
    <scope>NUCLEOTIDE SEQUENCE</scope>
    <source>
        <strain evidence="1">PSN243</strain>
    </source>
</reference>
<proteinExistence type="predicted"/>
<comment type="caution">
    <text evidence="1">The sequence shown here is derived from an EMBL/GenBank/DDBJ whole genome shotgun (WGS) entry which is preliminary data.</text>
</comment>
<evidence type="ECO:0008006" key="3">
    <source>
        <dbReference type="Google" id="ProtNLM"/>
    </source>
</evidence>
<dbReference type="Gene3D" id="1.20.120.450">
    <property type="entry name" value="dinb family like domain"/>
    <property type="match status" value="1"/>
</dbReference>
<dbReference type="EMBL" id="MU865930">
    <property type="protein sequence ID" value="KAK4451059.1"/>
    <property type="molecule type" value="Genomic_DNA"/>
</dbReference>
<protein>
    <recommendedName>
        <fullName evidence="3">DUF1993 domain-containing protein</fullName>
    </recommendedName>
</protein>
<name>A0AAV9GST4_9PEZI</name>
<dbReference type="SUPFAM" id="SSF109854">
    <property type="entry name" value="DinB/YfiT-like putative metalloenzymes"/>
    <property type="match status" value="1"/>
</dbReference>
<dbReference type="PANTHER" id="PTHR36922">
    <property type="entry name" value="BLL2446 PROTEIN"/>
    <property type="match status" value="1"/>
</dbReference>
<dbReference type="PANTHER" id="PTHR36922:SF1">
    <property type="entry name" value="DUF1993 DOMAIN-CONTAINING PROTEIN"/>
    <property type="match status" value="1"/>
</dbReference>
<accession>A0AAV9GST4</accession>
<dbReference type="InterPro" id="IPR034660">
    <property type="entry name" value="DinB/YfiT-like"/>
</dbReference>
<dbReference type="InterPro" id="IPR018531">
    <property type="entry name" value="DUF1993"/>
</dbReference>
<evidence type="ECO:0000313" key="2">
    <source>
        <dbReference type="Proteomes" id="UP001321760"/>
    </source>
</evidence>
<sequence>MGHANLSASLHVTRTFTKGLNTLSHILDVAEAHAAANNNADLTADYLTARLIEDMRPLSFQIQNVTKTVKATLDRLTGAEGDDAKPWEDTETTWEEFRGRIEKAKKYVADVDRGVIDKRLDEGAQVDHPFGAKTVRIYAKYSALDHGVPNFYFHLATAYAILRAKGVQIGKRDWISDFLRPENEFPSA</sequence>
<dbReference type="Pfam" id="PF09351">
    <property type="entry name" value="DUF1993"/>
    <property type="match status" value="1"/>
</dbReference>
<gene>
    <name evidence="1" type="ORF">QBC34DRAFT_296398</name>
</gene>
<keyword evidence="2" id="KW-1185">Reference proteome</keyword>